<feature type="transmembrane region" description="Helical" evidence="6">
    <location>
        <begin position="6"/>
        <end position="26"/>
    </location>
</feature>
<feature type="transmembrane region" description="Helical" evidence="6">
    <location>
        <begin position="182"/>
        <end position="201"/>
    </location>
</feature>
<dbReference type="EMBL" id="FNHL01000003">
    <property type="protein sequence ID" value="SDM73980.1"/>
    <property type="molecule type" value="Genomic_DNA"/>
</dbReference>
<evidence type="ECO:0000313" key="7">
    <source>
        <dbReference type="EMBL" id="SDM73980.1"/>
    </source>
</evidence>
<evidence type="ECO:0000256" key="2">
    <source>
        <dbReference type="ARBA" id="ARBA00022475"/>
    </source>
</evidence>
<feature type="transmembrane region" description="Helical" evidence="6">
    <location>
        <begin position="71"/>
        <end position="89"/>
    </location>
</feature>
<keyword evidence="8" id="KW-1185">Reference proteome</keyword>
<dbReference type="GO" id="GO:0005886">
    <property type="term" value="C:plasma membrane"/>
    <property type="evidence" value="ECO:0007669"/>
    <property type="project" value="UniProtKB-SubCell"/>
</dbReference>
<organism evidence="7 8">
    <name type="scientific">Halogranum gelatinilyticum</name>
    <dbReference type="NCBI Taxonomy" id="660521"/>
    <lineage>
        <taxon>Archaea</taxon>
        <taxon>Methanobacteriati</taxon>
        <taxon>Methanobacteriota</taxon>
        <taxon>Stenosarchaea group</taxon>
        <taxon>Halobacteria</taxon>
        <taxon>Halobacteriales</taxon>
        <taxon>Haloferacaceae</taxon>
    </lineage>
</organism>
<dbReference type="PANTHER" id="PTHR30086">
    <property type="entry name" value="ARGININE EXPORTER PROTEIN ARGO"/>
    <property type="match status" value="1"/>
</dbReference>
<evidence type="ECO:0000256" key="3">
    <source>
        <dbReference type="ARBA" id="ARBA00022692"/>
    </source>
</evidence>
<evidence type="ECO:0000313" key="8">
    <source>
        <dbReference type="Proteomes" id="UP000199451"/>
    </source>
</evidence>
<evidence type="ECO:0000256" key="1">
    <source>
        <dbReference type="ARBA" id="ARBA00004651"/>
    </source>
</evidence>
<dbReference type="STRING" id="660521.SAMN04487949_2454"/>
<dbReference type="GO" id="GO:0015171">
    <property type="term" value="F:amino acid transmembrane transporter activity"/>
    <property type="evidence" value="ECO:0007669"/>
    <property type="project" value="TreeGrafter"/>
</dbReference>
<keyword evidence="5 6" id="KW-0472">Membrane</keyword>
<sequence>MGILIQGIVLGFSIAAPVGPIGILCIQRTLSKGRRSGFVSGLGAASADAVYGAIAGFGVTALSSLLLDYRTGIRVGGGLLLLALGVQSFRAEPAETAASAADVRGLAGDYGSTFLLTVTNPLTVLAFVGIFAGLGVGASGDTTDAAVLVGGVFLGSALWWFVLSLGVSFFRSRFTRPVMRRVNQLAGAVVVGFGLLALWGVF</sequence>
<protein>
    <submittedName>
        <fullName evidence="7">Threonine/homoserine/homoserine lactone efflux protein</fullName>
    </submittedName>
</protein>
<keyword evidence="4 6" id="KW-1133">Transmembrane helix</keyword>
<gene>
    <name evidence="7" type="ORF">SAMN04487949_2454</name>
</gene>
<reference evidence="8" key="1">
    <citation type="submission" date="2016-10" db="EMBL/GenBank/DDBJ databases">
        <authorList>
            <person name="Varghese N."/>
            <person name="Submissions S."/>
        </authorList>
    </citation>
    <scope>NUCLEOTIDE SEQUENCE [LARGE SCALE GENOMIC DNA]</scope>
    <source>
        <strain evidence="8">CGMCC 1.10119</strain>
    </source>
</reference>
<evidence type="ECO:0000256" key="6">
    <source>
        <dbReference type="SAM" id="Phobius"/>
    </source>
</evidence>
<feature type="transmembrane region" description="Helical" evidence="6">
    <location>
        <begin position="110"/>
        <end position="134"/>
    </location>
</feature>
<dbReference type="AlphaFoldDB" id="A0A1G9VPC5"/>
<dbReference type="InterPro" id="IPR001123">
    <property type="entry name" value="LeuE-type"/>
</dbReference>
<feature type="transmembrane region" description="Helical" evidence="6">
    <location>
        <begin position="146"/>
        <end position="170"/>
    </location>
</feature>
<keyword evidence="3 6" id="KW-0812">Transmembrane</keyword>
<name>A0A1G9VPC5_9EURY</name>
<dbReference type="PANTHER" id="PTHR30086:SF20">
    <property type="entry name" value="ARGININE EXPORTER PROTEIN ARGO-RELATED"/>
    <property type="match status" value="1"/>
</dbReference>
<keyword evidence="2" id="KW-1003">Cell membrane</keyword>
<accession>A0A1G9VPC5</accession>
<feature type="transmembrane region" description="Helical" evidence="6">
    <location>
        <begin position="38"/>
        <end position="59"/>
    </location>
</feature>
<dbReference type="Proteomes" id="UP000199451">
    <property type="component" value="Unassembled WGS sequence"/>
</dbReference>
<evidence type="ECO:0000256" key="5">
    <source>
        <dbReference type="ARBA" id="ARBA00023136"/>
    </source>
</evidence>
<evidence type="ECO:0000256" key="4">
    <source>
        <dbReference type="ARBA" id="ARBA00022989"/>
    </source>
</evidence>
<dbReference type="Pfam" id="PF01810">
    <property type="entry name" value="LysE"/>
    <property type="match status" value="1"/>
</dbReference>
<comment type="subcellular location">
    <subcellularLocation>
        <location evidence="1">Cell membrane</location>
        <topology evidence="1">Multi-pass membrane protein</topology>
    </subcellularLocation>
</comment>
<proteinExistence type="predicted"/>